<proteinExistence type="predicted"/>
<evidence type="ECO:0000256" key="1">
    <source>
        <dbReference type="SAM" id="MobiDB-lite"/>
    </source>
</evidence>
<feature type="compositionally biased region" description="Gly residues" evidence="1">
    <location>
        <begin position="581"/>
        <end position="592"/>
    </location>
</feature>
<evidence type="ECO:0000313" key="3">
    <source>
        <dbReference type="Proteomes" id="UP001274830"/>
    </source>
</evidence>
<dbReference type="EMBL" id="JAUTXT010000018">
    <property type="protein sequence ID" value="KAK3674742.1"/>
    <property type="molecule type" value="Genomic_DNA"/>
</dbReference>
<feature type="region of interest" description="Disordered" evidence="1">
    <location>
        <begin position="559"/>
        <end position="592"/>
    </location>
</feature>
<feature type="compositionally biased region" description="Basic and acidic residues" evidence="1">
    <location>
        <begin position="482"/>
        <end position="494"/>
    </location>
</feature>
<dbReference type="AlphaFoldDB" id="A0AAE1C1T4"/>
<feature type="compositionally biased region" description="Basic and acidic residues" evidence="1">
    <location>
        <begin position="429"/>
        <end position="440"/>
    </location>
</feature>
<gene>
    <name evidence="2" type="ORF">LTR78_005464</name>
</gene>
<accession>A0AAE1C1T4</accession>
<reference evidence="2" key="1">
    <citation type="submission" date="2023-07" db="EMBL/GenBank/DDBJ databases">
        <title>Black Yeasts Isolated from many extreme environments.</title>
        <authorList>
            <person name="Coleine C."/>
            <person name="Stajich J.E."/>
            <person name="Selbmann L."/>
        </authorList>
    </citation>
    <scope>NUCLEOTIDE SEQUENCE</scope>
    <source>
        <strain evidence="2">CCFEE 5485</strain>
    </source>
</reference>
<keyword evidence="3" id="KW-1185">Reference proteome</keyword>
<dbReference type="Proteomes" id="UP001274830">
    <property type="component" value="Unassembled WGS sequence"/>
</dbReference>
<evidence type="ECO:0000313" key="2">
    <source>
        <dbReference type="EMBL" id="KAK3674742.1"/>
    </source>
</evidence>
<feature type="region of interest" description="Disordered" evidence="1">
    <location>
        <begin position="427"/>
        <end position="525"/>
    </location>
</feature>
<protein>
    <submittedName>
        <fullName evidence="2">Uncharacterized protein</fullName>
    </submittedName>
</protein>
<organism evidence="2 3">
    <name type="scientific">Recurvomyces mirabilis</name>
    <dbReference type="NCBI Taxonomy" id="574656"/>
    <lineage>
        <taxon>Eukaryota</taxon>
        <taxon>Fungi</taxon>
        <taxon>Dikarya</taxon>
        <taxon>Ascomycota</taxon>
        <taxon>Pezizomycotina</taxon>
        <taxon>Dothideomycetes</taxon>
        <taxon>Dothideomycetidae</taxon>
        <taxon>Mycosphaerellales</taxon>
        <taxon>Teratosphaeriaceae</taxon>
        <taxon>Recurvomyces</taxon>
    </lineage>
</organism>
<name>A0AAE1C1T4_9PEZI</name>
<comment type="caution">
    <text evidence="2">The sequence shown here is derived from an EMBL/GenBank/DDBJ whole genome shotgun (WGS) entry which is preliminary data.</text>
</comment>
<sequence length="592" mass="66236">MDTYGDAGHVLLTTVRWFTEKPLIYLLHAKASASTSTQWPVTYQYIPTKTTLVDDVTTVLIISTPTTALAAEPEFRVKLAQLEQQYHELRSKKTDLEWSYEYIQSDLSDCQYLREYWAQQYWDVLPENMKIKLQCDKYDEQRCELRGKAFVLRDKLNAALTDVGTLDRPILELKDTIQQLTSYTTDVDNQANAVTQVYATQLVALRFQIKQLTSRNSKPELANSSWRTFTEGNQSKKEFDDLTLRLRERSRQVREMQERAAALEHCIMNWPTTITDDSSQLKMDELQTQLENQQKAIESLKQQVSTRPRGVKAYNECRDRCNVHSENLKKNYGLHYPVMLEKIELAHRHLNFVPGTISHSDFDRPANKASCYTTEDYEPYDTDGLFATQSLKPVVRVPNSTSVQKVADAAPPSHAIVYPATRWTAFGQKRKDDQAKKRGEAGPNEANEDPEAVEPNWHGTLPALNDLADVTSQQPADGAAQAHEDHAEPPDSKNKNVALPGPINLTDTAVPTLEPLPTPTEDATLPILRPQANAFTPAHRMPVLVPKKAAGLEASMWASADDGPCAGHSGASAFNQKHSAGSGGGTEDSGTL</sequence>
<feature type="compositionally biased region" description="Low complexity" evidence="1">
    <location>
        <begin position="508"/>
        <end position="525"/>
    </location>
</feature>